<protein>
    <submittedName>
        <fullName evidence="2">Uncharacterized protein</fullName>
    </submittedName>
</protein>
<keyword evidence="1" id="KW-0472">Membrane</keyword>
<keyword evidence="1" id="KW-1133">Transmembrane helix</keyword>
<sequence>MIWLLISRISLFFNLGVLNAIHLSLWHSVILCYSLFIRFYNSFFCYERDRFAY</sequence>
<dbReference type="AlphaFoldDB" id="K7YMD4"/>
<proteinExistence type="predicted"/>
<evidence type="ECO:0000313" key="2">
    <source>
        <dbReference type="EMBL" id="AFX98677.1"/>
    </source>
</evidence>
<reference evidence="2 3" key="1">
    <citation type="journal article" date="2012" name="Proc. Natl. Acad. Sci. U.S.A.">
        <title>Genome streamlining and chemical defense in a coral reef symbiosis.</title>
        <authorList>
            <person name="Kwan J.C."/>
            <person name="Donia M.S."/>
            <person name="Han A.W."/>
            <person name="Hirose E."/>
            <person name="Haygood M.G."/>
            <person name="Schmidt E.W."/>
        </authorList>
    </citation>
    <scope>NUCLEOTIDE SEQUENCE [LARGE SCALE GENOMIC DNA]</scope>
    <source>
        <strain evidence="2 3">L2</strain>
    </source>
</reference>
<keyword evidence="3" id="KW-1185">Reference proteome</keyword>
<evidence type="ECO:0000313" key="3">
    <source>
        <dbReference type="Proteomes" id="UP000010077"/>
    </source>
</evidence>
<accession>K7YMD4</accession>
<keyword evidence="1" id="KW-0812">Transmembrane</keyword>
<name>K7YMD4_9PROT</name>
<gene>
    <name evidence="2" type="ORF">A1OE_484</name>
</gene>
<dbReference type="KEGG" id="thal:A1OE_484"/>
<organism evidence="2 3">
    <name type="scientific">Candidatus Endolissoclinum faulkneri L2</name>
    <dbReference type="NCBI Taxonomy" id="1193729"/>
    <lineage>
        <taxon>Bacteria</taxon>
        <taxon>Pseudomonadati</taxon>
        <taxon>Pseudomonadota</taxon>
        <taxon>Alphaproteobacteria</taxon>
        <taxon>Rhodospirillales</taxon>
        <taxon>Rhodospirillaceae</taxon>
        <taxon>Candidatus Endolissoclinum</taxon>
    </lineage>
</organism>
<dbReference type="Proteomes" id="UP000010077">
    <property type="component" value="Chromosome"/>
</dbReference>
<evidence type="ECO:0000256" key="1">
    <source>
        <dbReference type="SAM" id="Phobius"/>
    </source>
</evidence>
<dbReference type="EMBL" id="CP003539">
    <property type="protein sequence ID" value="AFX98677.1"/>
    <property type="molecule type" value="Genomic_DNA"/>
</dbReference>
<dbReference type="HOGENOM" id="CLU_3059628_0_0_5"/>
<feature type="transmembrane region" description="Helical" evidence="1">
    <location>
        <begin position="20"/>
        <end position="40"/>
    </location>
</feature>